<dbReference type="CDD" id="cd17535">
    <property type="entry name" value="REC_NarL-like"/>
    <property type="match status" value="1"/>
</dbReference>
<gene>
    <name evidence="7" type="ORF">ASZ90_005278</name>
</gene>
<dbReference type="InterPro" id="IPR016032">
    <property type="entry name" value="Sig_transdc_resp-reg_C-effctor"/>
</dbReference>
<dbReference type="GO" id="GO:0000160">
    <property type="term" value="P:phosphorelay signal transduction system"/>
    <property type="evidence" value="ECO:0007669"/>
    <property type="project" value="InterPro"/>
</dbReference>
<dbReference type="InterPro" id="IPR001789">
    <property type="entry name" value="Sig_transdc_resp-reg_receiver"/>
</dbReference>
<dbReference type="PANTHER" id="PTHR43214">
    <property type="entry name" value="TWO-COMPONENT RESPONSE REGULATOR"/>
    <property type="match status" value="1"/>
</dbReference>
<dbReference type="AlphaFoldDB" id="A0A0W8FW14"/>
<dbReference type="InterPro" id="IPR039420">
    <property type="entry name" value="WalR-like"/>
</dbReference>
<dbReference type="SUPFAM" id="SSF52172">
    <property type="entry name" value="CheY-like"/>
    <property type="match status" value="1"/>
</dbReference>
<dbReference type="EMBL" id="LNQE01000800">
    <property type="protein sequence ID" value="KUG24910.1"/>
    <property type="molecule type" value="Genomic_DNA"/>
</dbReference>
<evidence type="ECO:0000313" key="7">
    <source>
        <dbReference type="EMBL" id="KUG24910.1"/>
    </source>
</evidence>
<dbReference type="SMART" id="SM00448">
    <property type="entry name" value="REC"/>
    <property type="match status" value="1"/>
</dbReference>
<dbReference type="PANTHER" id="PTHR43214:SF41">
    <property type="entry name" value="NITRATE_NITRITE RESPONSE REGULATOR PROTEIN NARP"/>
    <property type="match status" value="1"/>
</dbReference>
<evidence type="ECO:0000259" key="6">
    <source>
        <dbReference type="PROSITE" id="PS50110"/>
    </source>
</evidence>
<organism evidence="7">
    <name type="scientific">hydrocarbon metagenome</name>
    <dbReference type="NCBI Taxonomy" id="938273"/>
    <lineage>
        <taxon>unclassified sequences</taxon>
        <taxon>metagenomes</taxon>
        <taxon>ecological metagenomes</taxon>
    </lineage>
</organism>
<dbReference type="GO" id="GO:0003677">
    <property type="term" value="F:DNA binding"/>
    <property type="evidence" value="ECO:0007669"/>
    <property type="project" value="UniProtKB-KW"/>
</dbReference>
<keyword evidence="2" id="KW-0805">Transcription regulation</keyword>
<comment type="caution">
    <text evidence="7">The sequence shown here is derived from an EMBL/GenBank/DDBJ whole genome shotgun (WGS) entry which is preliminary data.</text>
</comment>
<accession>A0A0W8FW14</accession>
<dbReference type="GO" id="GO:0006355">
    <property type="term" value="P:regulation of DNA-templated transcription"/>
    <property type="evidence" value="ECO:0007669"/>
    <property type="project" value="InterPro"/>
</dbReference>
<dbReference type="PRINTS" id="PR00038">
    <property type="entry name" value="HTHLUXR"/>
</dbReference>
<dbReference type="SUPFAM" id="SSF46894">
    <property type="entry name" value="C-terminal effector domain of the bipartite response regulators"/>
    <property type="match status" value="1"/>
</dbReference>
<evidence type="ECO:0000256" key="1">
    <source>
        <dbReference type="ARBA" id="ARBA00022553"/>
    </source>
</evidence>
<protein>
    <submittedName>
        <fullName evidence="7">Dna-binding response regulator, luxr family</fullName>
    </submittedName>
</protein>
<keyword evidence="4" id="KW-0804">Transcription</keyword>
<dbReference type="InterPro" id="IPR000792">
    <property type="entry name" value="Tscrpt_reg_LuxR_C"/>
</dbReference>
<dbReference type="InterPro" id="IPR058245">
    <property type="entry name" value="NreC/VraR/RcsB-like_REC"/>
</dbReference>
<feature type="domain" description="Response regulatory" evidence="6">
    <location>
        <begin position="6"/>
        <end position="123"/>
    </location>
</feature>
<keyword evidence="1" id="KW-0597">Phosphoprotein</keyword>
<dbReference type="Pfam" id="PF00072">
    <property type="entry name" value="Response_reg"/>
    <property type="match status" value="1"/>
</dbReference>
<dbReference type="PROSITE" id="PS50043">
    <property type="entry name" value="HTH_LUXR_2"/>
    <property type="match status" value="1"/>
</dbReference>
<name>A0A0W8FW14_9ZZZZ</name>
<dbReference type="CDD" id="cd06170">
    <property type="entry name" value="LuxR_C_like"/>
    <property type="match status" value="1"/>
</dbReference>
<proteinExistence type="predicted"/>
<dbReference type="InterPro" id="IPR011006">
    <property type="entry name" value="CheY-like_superfamily"/>
</dbReference>
<reference evidence="7" key="1">
    <citation type="journal article" date="2015" name="Proc. Natl. Acad. Sci. U.S.A.">
        <title>Networks of energetic and metabolic interactions define dynamics in microbial communities.</title>
        <authorList>
            <person name="Embree M."/>
            <person name="Liu J.K."/>
            <person name="Al-Bassam M.M."/>
            <person name="Zengler K."/>
        </authorList>
    </citation>
    <scope>NUCLEOTIDE SEQUENCE</scope>
</reference>
<feature type="domain" description="HTH luxR-type" evidence="5">
    <location>
        <begin position="144"/>
        <end position="209"/>
    </location>
</feature>
<evidence type="ECO:0000256" key="3">
    <source>
        <dbReference type="ARBA" id="ARBA00023125"/>
    </source>
</evidence>
<evidence type="ECO:0000259" key="5">
    <source>
        <dbReference type="PROSITE" id="PS50043"/>
    </source>
</evidence>
<dbReference type="Pfam" id="PF00196">
    <property type="entry name" value="GerE"/>
    <property type="match status" value="1"/>
</dbReference>
<dbReference type="PROSITE" id="PS50110">
    <property type="entry name" value="RESPONSE_REGULATORY"/>
    <property type="match status" value="1"/>
</dbReference>
<sequence>MVNMKSIAIIEDDVELRELLYRYLSHQKEFNCTISVNSMEDFFSELSEENKPDIVLSDIGLPGKQGDESLREIKEKLPDTEIVMLTVHDDPDRIFKCLQGGASGYLLKNSPLEEIKKYLTILADGGSPMSPQIARKVIEYFQPKQKLKKSLTEREYDIVVGLVEGLSYKMIADKYDISIDTVRQHIRNVYRKLNVNSKAEVITKKLRGEI</sequence>
<evidence type="ECO:0000256" key="4">
    <source>
        <dbReference type="ARBA" id="ARBA00023163"/>
    </source>
</evidence>
<dbReference type="SMART" id="SM00421">
    <property type="entry name" value="HTH_LUXR"/>
    <property type="match status" value="1"/>
</dbReference>
<dbReference type="PROSITE" id="PS00622">
    <property type="entry name" value="HTH_LUXR_1"/>
    <property type="match status" value="1"/>
</dbReference>
<evidence type="ECO:0000256" key="2">
    <source>
        <dbReference type="ARBA" id="ARBA00023015"/>
    </source>
</evidence>
<keyword evidence="3 7" id="KW-0238">DNA-binding</keyword>
<dbReference type="Gene3D" id="3.40.50.2300">
    <property type="match status" value="1"/>
</dbReference>